<evidence type="ECO:0000313" key="3">
    <source>
        <dbReference type="Proteomes" id="UP001519667"/>
    </source>
</evidence>
<dbReference type="Proteomes" id="UP001519667">
    <property type="component" value="Unassembled WGS sequence"/>
</dbReference>
<evidence type="ECO:0000313" key="2">
    <source>
        <dbReference type="EMBL" id="MBT8768486.1"/>
    </source>
</evidence>
<keyword evidence="1" id="KW-0732">Signal</keyword>
<accession>A0ABS5XMY8</accession>
<dbReference type="RefSeq" id="WP_215378878.1">
    <property type="nucleotide sequence ID" value="NZ_JAGTIS010000013.1"/>
</dbReference>
<keyword evidence="3" id="KW-1185">Reference proteome</keyword>
<proteinExistence type="predicted"/>
<reference evidence="2 3" key="1">
    <citation type="submission" date="2021-04" db="EMBL/GenBank/DDBJ databases">
        <title>Pseudomonas boanensis sp. nov., a bacterium isolated from river water used for household purposes in Boane District, Mozambique.</title>
        <authorList>
            <person name="Nicklasson M."/>
            <person name="Martin-Rodriguez A.J."/>
            <person name="Thorell K."/>
            <person name="Neves L."/>
            <person name="Mussagy A."/>
            <person name="Rydberg H.A."/>
            <person name="Hernroth B."/>
            <person name="Svensson-Stadler L."/>
            <person name="Sjoling A."/>
        </authorList>
    </citation>
    <scope>NUCLEOTIDE SEQUENCE [LARGE SCALE GENOMIC DNA]</scope>
    <source>
        <strain evidence="2 3">DB1</strain>
    </source>
</reference>
<feature type="chain" id="PRO_5046660661" description="Outer membrane lipoprotein SlyB" evidence="1">
    <location>
        <begin position="22"/>
        <end position="115"/>
    </location>
</feature>
<evidence type="ECO:0000256" key="1">
    <source>
        <dbReference type="SAM" id="SignalP"/>
    </source>
</evidence>
<evidence type="ECO:0008006" key="4">
    <source>
        <dbReference type="Google" id="ProtNLM"/>
    </source>
</evidence>
<name>A0ABS5XMY8_9GAMM</name>
<protein>
    <recommendedName>
        <fullName evidence="4">Outer membrane lipoprotein SlyB</fullName>
    </recommendedName>
</protein>
<comment type="caution">
    <text evidence="2">The sequence shown here is derived from an EMBL/GenBank/DDBJ whole genome shotgun (WGS) entry which is preliminary data.</text>
</comment>
<sequence>MKTLVICTLAASLSLAGAAHAAEVEKAVDDNRTGQVFGGLTGVLLGGFAGPVGALVGGLSGAWLGGVGQSAAGLSQQAYEVRTSGGEVRTIRAPHQTFSPGDQVTLNDGRIQANP</sequence>
<organism evidence="2 3">
    <name type="scientific">Metapseudomonas boanensis</name>
    <dbReference type="NCBI Taxonomy" id="2822138"/>
    <lineage>
        <taxon>Bacteria</taxon>
        <taxon>Pseudomonadati</taxon>
        <taxon>Pseudomonadota</taxon>
        <taxon>Gammaproteobacteria</taxon>
        <taxon>Pseudomonadales</taxon>
        <taxon>Pseudomonadaceae</taxon>
        <taxon>Metapseudomonas</taxon>
    </lineage>
</organism>
<gene>
    <name evidence="2" type="ORF">J7302_20450</name>
</gene>
<dbReference type="EMBL" id="JAGTIS010000013">
    <property type="protein sequence ID" value="MBT8768486.1"/>
    <property type="molecule type" value="Genomic_DNA"/>
</dbReference>
<feature type="signal peptide" evidence="1">
    <location>
        <begin position="1"/>
        <end position="21"/>
    </location>
</feature>